<gene>
    <name evidence="1" type="ORF">NCTC13379_03477</name>
</gene>
<accession>A0AAX2KXF2</accession>
<evidence type="ECO:0000313" key="1">
    <source>
        <dbReference type="EMBL" id="STQ83032.1"/>
    </source>
</evidence>
<reference evidence="1 2" key="1">
    <citation type="submission" date="2018-06" db="EMBL/GenBank/DDBJ databases">
        <authorList>
            <consortium name="Pathogen Informatics"/>
            <person name="Doyle S."/>
        </authorList>
    </citation>
    <scope>NUCLEOTIDE SEQUENCE [LARGE SCALE GENOMIC DNA]</scope>
    <source>
        <strain evidence="1 2">NCTC13379</strain>
    </source>
</reference>
<comment type="caution">
    <text evidence="1">The sequence shown here is derived from an EMBL/GenBank/DDBJ whole genome shotgun (WGS) entry which is preliminary data.</text>
</comment>
<protein>
    <submittedName>
        <fullName evidence="1">Uncharacterized protein</fullName>
    </submittedName>
</protein>
<name>A0AAX2KXF2_ENTFL</name>
<dbReference type="Proteomes" id="UP000254396">
    <property type="component" value="Unassembled WGS sequence"/>
</dbReference>
<dbReference type="EMBL" id="UGIX01000005">
    <property type="protein sequence ID" value="STQ83032.1"/>
    <property type="molecule type" value="Genomic_DNA"/>
</dbReference>
<sequence>MHENHVNEKETAVENTERIAKNYAYERPAIQRRYLSYGGCIISSIKPALGYLRRIRKGHQDV</sequence>
<organism evidence="1 2">
    <name type="scientific">Enterococcus faecalis</name>
    <name type="common">Streptococcus faecalis</name>
    <dbReference type="NCBI Taxonomy" id="1351"/>
    <lineage>
        <taxon>Bacteria</taxon>
        <taxon>Bacillati</taxon>
        <taxon>Bacillota</taxon>
        <taxon>Bacilli</taxon>
        <taxon>Lactobacillales</taxon>
        <taxon>Enterococcaceae</taxon>
        <taxon>Enterococcus</taxon>
    </lineage>
</organism>
<dbReference type="AlphaFoldDB" id="A0AAX2KXF2"/>
<proteinExistence type="predicted"/>
<evidence type="ECO:0000313" key="2">
    <source>
        <dbReference type="Proteomes" id="UP000254396"/>
    </source>
</evidence>